<organism evidence="1 2">
    <name type="scientific">Lichenibacterium minor</name>
    <dbReference type="NCBI Taxonomy" id="2316528"/>
    <lineage>
        <taxon>Bacteria</taxon>
        <taxon>Pseudomonadati</taxon>
        <taxon>Pseudomonadota</taxon>
        <taxon>Alphaproteobacteria</taxon>
        <taxon>Hyphomicrobiales</taxon>
        <taxon>Lichenihabitantaceae</taxon>
        <taxon>Lichenibacterium</taxon>
    </lineage>
</organism>
<dbReference type="RefSeq" id="WP_129227515.1">
    <property type="nucleotide sequence ID" value="NZ_QYBB01000014.1"/>
</dbReference>
<accession>A0A4Q2U6K4</accession>
<gene>
    <name evidence="1" type="ORF">D3273_13800</name>
</gene>
<dbReference type="AlphaFoldDB" id="A0A4Q2U6K4"/>
<evidence type="ECO:0000313" key="2">
    <source>
        <dbReference type="Proteomes" id="UP000290759"/>
    </source>
</evidence>
<dbReference type="OrthoDB" id="9800646at2"/>
<sequence length="86" mass="9387">MEQQSKQLLHLVFGGELVDLGGTEFRDPSKIDIVGIFPNYASAVTAWRSRAQGSVDNANMRYFVVHMHRFLDPSSPVAAAAGALKP</sequence>
<evidence type="ECO:0000313" key="1">
    <source>
        <dbReference type="EMBL" id="RYC31498.1"/>
    </source>
</evidence>
<comment type="caution">
    <text evidence="1">The sequence shown here is derived from an EMBL/GenBank/DDBJ whole genome shotgun (WGS) entry which is preliminary data.</text>
</comment>
<dbReference type="Proteomes" id="UP000290759">
    <property type="component" value="Unassembled WGS sequence"/>
</dbReference>
<protein>
    <submittedName>
        <fullName evidence="1">DUF4170 domain-containing protein</fullName>
    </submittedName>
</protein>
<keyword evidence="2" id="KW-1185">Reference proteome</keyword>
<dbReference type="EMBL" id="QYBB01000014">
    <property type="protein sequence ID" value="RYC31498.1"/>
    <property type="molecule type" value="Genomic_DNA"/>
</dbReference>
<dbReference type="Gene3D" id="3.30.70.2400">
    <property type="entry name" value="Uncharacterised protein PF13773, DUF4170"/>
    <property type="match status" value="1"/>
</dbReference>
<dbReference type="InterPro" id="IPR025226">
    <property type="entry name" value="DUF4170"/>
</dbReference>
<reference evidence="1 2" key="1">
    <citation type="submission" date="2018-12" db="EMBL/GenBank/DDBJ databases">
        <authorList>
            <person name="Grouzdev D.S."/>
            <person name="Krutkina M.S."/>
        </authorList>
    </citation>
    <scope>NUCLEOTIDE SEQUENCE [LARGE SCALE GENOMIC DNA]</scope>
    <source>
        <strain evidence="1 2">RmlP026</strain>
    </source>
</reference>
<proteinExistence type="predicted"/>
<name>A0A4Q2U6K4_9HYPH</name>
<dbReference type="Pfam" id="PF13773">
    <property type="entry name" value="DUF4170"/>
    <property type="match status" value="1"/>
</dbReference>
<reference evidence="1 2" key="2">
    <citation type="submission" date="2019-02" db="EMBL/GenBank/DDBJ databases">
        <title>'Lichenibacterium ramalinii' gen. nov. sp. nov., 'Lichenibacterium minor' gen. nov. sp. nov.</title>
        <authorList>
            <person name="Pankratov T."/>
        </authorList>
    </citation>
    <scope>NUCLEOTIDE SEQUENCE [LARGE SCALE GENOMIC DNA]</scope>
    <source>
        <strain evidence="1 2">RmlP026</strain>
    </source>
</reference>